<dbReference type="EMBL" id="CP135076">
    <property type="protein sequence ID" value="WNO54948.1"/>
    <property type="molecule type" value="Genomic_DNA"/>
</dbReference>
<feature type="domain" description="MAE-28990/MAE-18760-like HEPN" evidence="1">
    <location>
        <begin position="5"/>
        <end position="198"/>
    </location>
</feature>
<organism evidence="2 3">
    <name type="scientific">Stakelama saccharophila</name>
    <dbReference type="NCBI Taxonomy" id="3075605"/>
    <lineage>
        <taxon>Bacteria</taxon>
        <taxon>Pseudomonadati</taxon>
        <taxon>Pseudomonadota</taxon>
        <taxon>Alphaproteobacteria</taxon>
        <taxon>Sphingomonadales</taxon>
        <taxon>Sphingomonadaceae</taxon>
        <taxon>Stakelama</taxon>
    </lineage>
</organism>
<name>A0ABZ0BCD2_9SPHN</name>
<reference evidence="2 3" key="1">
    <citation type="submission" date="2023-09" db="EMBL/GenBank/DDBJ databases">
        <authorList>
            <person name="Rey-Velasco X."/>
        </authorList>
    </citation>
    <scope>NUCLEOTIDE SEQUENCE [LARGE SCALE GENOMIC DNA]</scope>
    <source>
        <strain evidence="2 3">W311</strain>
    </source>
</reference>
<accession>A0ABZ0BCD2</accession>
<sequence>MSPIKEIERDLDWRETELATLRLLLANRAVQARERTVLFRAAWTLLYAHYEGFCKFALTVYYDTLKRSGKKCDEFPFPVQCFAVSKNLKKIRDLPRKELLQKIVKFSDEHLKSSPSFPEVETDSNLWPDKLIELLYDADLVTPSLPLHNRKLETLVRRRNKIAHGERDIIKELDYYVEYEDAFKIVAYELVFAINDKLEAL</sequence>
<keyword evidence="3" id="KW-1185">Reference proteome</keyword>
<gene>
    <name evidence="2" type="ORF">RPR59_06805</name>
</gene>
<evidence type="ECO:0000313" key="2">
    <source>
        <dbReference type="EMBL" id="WNO54948.1"/>
    </source>
</evidence>
<dbReference type="RefSeq" id="WP_313917994.1">
    <property type="nucleotide sequence ID" value="NZ_CP135076.1"/>
</dbReference>
<evidence type="ECO:0000313" key="3">
    <source>
        <dbReference type="Proteomes" id="UP001302249"/>
    </source>
</evidence>
<dbReference type="Proteomes" id="UP001302249">
    <property type="component" value="Chromosome"/>
</dbReference>
<evidence type="ECO:0000259" key="1">
    <source>
        <dbReference type="Pfam" id="PF18737"/>
    </source>
</evidence>
<protein>
    <submittedName>
        <fullName evidence="2">MAE_28990/MAE_18760 family HEPN-like nuclease</fullName>
    </submittedName>
</protein>
<dbReference type="InterPro" id="IPR040788">
    <property type="entry name" value="HEPN_MAE_28990"/>
</dbReference>
<proteinExistence type="predicted"/>
<dbReference type="Pfam" id="PF18737">
    <property type="entry name" value="HEPN_MAE_28990"/>
    <property type="match status" value="1"/>
</dbReference>